<feature type="transmembrane region" description="Helical" evidence="1">
    <location>
        <begin position="372"/>
        <end position="391"/>
    </location>
</feature>
<dbReference type="STRING" id="765913.ThidrDRAFT_2588"/>
<feature type="transmembrane region" description="Helical" evidence="1">
    <location>
        <begin position="119"/>
        <end position="140"/>
    </location>
</feature>
<gene>
    <name evidence="2" type="ORF">ThidrDRAFT_2588</name>
</gene>
<keyword evidence="3" id="KW-1185">Reference proteome</keyword>
<evidence type="ECO:0000256" key="1">
    <source>
        <dbReference type="SAM" id="Phobius"/>
    </source>
</evidence>
<feature type="transmembrane region" description="Helical" evidence="1">
    <location>
        <begin position="300"/>
        <end position="322"/>
    </location>
</feature>
<keyword evidence="1" id="KW-1133">Transmembrane helix</keyword>
<dbReference type="Proteomes" id="UP000004200">
    <property type="component" value="Unassembled WGS sequence"/>
</dbReference>
<evidence type="ECO:0000313" key="2">
    <source>
        <dbReference type="EMBL" id="EGV30629.1"/>
    </source>
</evidence>
<protein>
    <recommendedName>
        <fullName evidence="4">Glycosyltransferase RgtA/B/C/D-like domain-containing protein</fullName>
    </recommendedName>
</protein>
<organism evidence="2 3">
    <name type="scientific">Thiorhodococcus drewsii AZ1</name>
    <dbReference type="NCBI Taxonomy" id="765913"/>
    <lineage>
        <taxon>Bacteria</taxon>
        <taxon>Pseudomonadati</taxon>
        <taxon>Pseudomonadota</taxon>
        <taxon>Gammaproteobacteria</taxon>
        <taxon>Chromatiales</taxon>
        <taxon>Chromatiaceae</taxon>
        <taxon>Thiorhodococcus</taxon>
    </lineage>
</organism>
<keyword evidence="1" id="KW-0812">Transmembrane</keyword>
<proteinExistence type="predicted"/>
<feature type="transmembrane region" description="Helical" evidence="1">
    <location>
        <begin position="52"/>
        <end position="73"/>
    </location>
</feature>
<evidence type="ECO:0008006" key="4">
    <source>
        <dbReference type="Google" id="ProtNLM"/>
    </source>
</evidence>
<dbReference type="eggNOG" id="ENOG5033U2E">
    <property type="taxonomic scope" value="Bacteria"/>
</dbReference>
<comment type="caution">
    <text evidence="2">The sequence shown here is derived from an EMBL/GenBank/DDBJ whole genome shotgun (WGS) entry which is preliminary data.</text>
</comment>
<name>G2E2S5_9GAMM</name>
<feature type="transmembrane region" description="Helical" evidence="1">
    <location>
        <begin position="334"/>
        <end position="352"/>
    </location>
</feature>
<reference evidence="2 3" key="1">
    <citation type="submission" date="2011-06" db="EMBL/GenBank/DDBJ databases">
        <title>The draft genome of Thiorhodococcus drewsii AZ1.</title>
        <authorList>
            <consortium name="US DOE Joint Genome Institute (JGI-PGF)"/>
            <person name="Lucas S."/>
            <person name="Han J."/>
            <person name="Lapidus A."/>
            <person name="Cheng J.-F."/>
            <person name="Goodwin L."/>
            <person name="Pitluck S."/>
            <person name="Peters L."/>
            <person name="Land M.L."/>
            <person name="Hauser L."/>
            <person name="Vogl K."/>
            <person name="Liu Z."/>
            <person name="Imhoff J."/>
            <person name="Thiel V."/>
            <person name="Frigaard N.-U."/>
            <person name="Bryant D.A."/>
            <person name="Woyke T.J."/>
        </authorList>
    </citation>
    <scope>NUCLEOTIDE SEQUENCE [LARGE SCALE GENOMIC DNA]</scope>
    <source>
        <strain evidence="2 3">AZ1</strain>
    </source>
</reference>
<sequence>MQWTVGTISSAIRFGWYPIGGSLPLQRPDASRSSAPAAIASPTGNGDASTDVLLILVAGAYLIASLAGLPLYADGGHYLFRIIVDGVPYVPDGRLAAVIPQLPAWFAARLDTGLAAIRLAFSVSYLLLPLVSLLTCWLILRRTAPWLMVLPATGALLNQINASGVSELLALIDLMWPLVLALSLEGHRRGVRSLVWLAGPLMVTLHPVSLLACLTLALAVWLTSRDLRLTIWLGICALGRLAWSLMGLSGYEQSHLVGDGALWYLLTQTPGQHAMLAVVTLIGLAVTWESGSRSGRLPRWMPRVAAGLLLVAAALVGHELIWGQGWRLKSGITFVVQLGLMMAVTLSVPVANGRRGSTPLGSDIRWSSVRDAALFAIAALMLVKTAAWWTATRGLQNLVSEPGGPCIQHTRQAPFALQWPWMAPIDEWNAPMNALLFRPDFRPSGSENLAPIAVLLPRDGCARAAATGMAYMTPWLPVSWTRLEQHFGPLRPMIPNPPMERRAWIQAPKPTPRTGSGL</sequence>
<keyword evidence="1" id="KW-0472">Membrane</keyword>
<dbReference type="EMBL" id="AFWT01000017">
    <property type="protein sequence ID" value="EGV30629.1"/>
    <property type="molecule type" value="Genomic_DNA"/>
</dbReference>
<dbReference type="AlphaFoldDB" id="G2E2S5"/>
<feature type="transmembrane region" description="Helical" evidence="1">
    <location>
        <begin position="194"/>
        <end position="223"/>
    </location>
</feature>
<accession>G2E2S5</accession>
<feature type="transmembrane region" description="Helical" evidence="1">
    <location>
        <begin position="229"/>
        <end position="251"/>
    </location>
</feature>
<feature type="transmembrane region" description="Helical" evidence="1">
    <location>
        <begin position="263"/>
        <end position="288"/>
    </location>
</feature>
<evidence type="ECO:0000313" key="3">
    <source>
        <dbReference type="Proteomes" id="UP000004200"/>
    </source>
</evidence>